<organism evidence="2 3">
    <name type="scientific">Orbilia blumenaviensis</name>
    <dbReference type="NCBI Taxonomy" id="1796055"/>
    <lineage>
        <taxon>Eukaryota</taxon>
        <taxon>Fungi</taxon>
        <taxon>Dikarya</taxon>
        <taxon>Ascomycota</taxon>
        <taxon>Pezizomycotina</taxon>
        <taxon>Orbiliomycetes</taxon>
        <taxon>Orbiliales</taxon>
        <taxon>Orbiliaceae</taxon>
        <taxon>Orbilia</taxon>
    </lineage>
</organism>
<evidence type="ECO:0000256" key="1">
    <source>
        <dbReference type="SAM" id="MobiDB-lite"/>
    </source>
</evidence>
<dbReference type="EMBL" id="JAVHNS010000010">
    <property type="protein sequence ID" value="KAK6342198.1"/>
    <property type="molecule type" value="Genomic_DNA"/>
</dbReference>
<evidence type="ECO:0000313" key="3">
    <source>
        <dbReference type="Proteomes" id="UP001373714"/>
    </source>
</evidence>
<comment type="caution">
    <text evidence="2">The sequence shown here is derived from an EMBL/GenBank/DDBJ whole genome shotgun (WGS) entry which is preliminary data.</text>
</comment>
<proteinExistence type="predicted"/>
<name>A0AAV9UPK9_9PEZI</name>
<accession>A0AAV9UPK9</accession>
<reference evidence="2 3" key="1">
    <citation type="submission" date="2019-10" db="EMBL/GenBank/DDBJ databases">
        <authorList>
            <person name="Palmer J.M."/>
        </authorList>
    </citation>
    <scope>NUCLEOTIDE SEQUENCE [LARGE SCALE GENOMIC DNA]</scope>
    <source>
        <strain evidence="2 3">TWF730</strain>
    </source>
</reference>
<dbReference type="AlphaFoldDB" id="A0AAV9UPK9"/>
<protein>
    <submittedName>
        <fullName evidence="2">Uncharacterized protein</fullName>
    </submittedName>
</protein>
<sequence>MDGPTVQPALSPRRVPRPQEPEPPAEGAPADAGATPPSSSNQAEPSSGVPVSYQEMITQRLRFVRDIALALRAKPNYHGNPEPTIRRSARFVNNLLEFLTQVHNMATKLSTELSTELEANSHADLSQLEDILGRLNILLSSILEIPTHVKAVVACEVLTYLPVPEDMTYKSGLEQKLVKTYVIQREIEQRLIQVEGRIEMATGIAFEDYLRASEKE</sequence>
<gene>
    <name evidence="2" type="ORF">TWF730_001676</name>
</gene>
<feature type="compositionally biased region" description="Low complexity" evidence="1">
    <location>
        <begin position="27"/>
        <end position="37"/>
    </location>
</feature>
<feature type="region of interest" description="Disordered" evidence="1">
    <location>
        <begin position="1"/>
        <end position="50"/>
    </location>
</feature>
<evidence type="ECO:0000313" key="2">
    <source>
        <dbReference type="EMBL" id="KAK6342198.1"/>
    </source>
</evidence>
<keyword evidence="3" id="KW-1185">Reference proteome</keyword>
<dbReference type="Proteomes" id="UP001373714">
    <property type="component" value="Unassembled WGS sequence"/>
</dbReference>